<reference evidence="2" key="1">
    <citation type="journal article" date="2019" name="Int. J. Syst. Evol. Microbiol.">
        <title>The Global Catalogue of Microorganisms (GCM) 10K type strain sequencing project: providing services to taxonomists for standard genome sequencing and annotation.</title>
        <authorList>
            <consortium name="The Broad Institute Genomics Platform"/>
            <consortium name="The Broad Institute Genome Sequencing Center for Infectious Disease"/>
            <person name="Wu L."/>
            <person name="Ma J."/>
        </authorList>
    </citation>
    <scope>NUCLEOTIDE SEQUENCE [LARGE SCALE GENOMIC DNA]</scope>
    <source>
        <strain evidence="2">JCM 13850</strain>
    </source>
</reference>
<evidence type="ECO:0000313" key="1">
    <source>
        <dbReference type="EMBL" id="GAA2127244.1"/>
    </source>
</evidence>
<organism evidence="1 2">
    <name type="scientific">Actinomadura napierensis</name>
    <dbReference type="NCBI Taxonomy" id="267854"/>
    <lineage>
        <taxon>Bacteria</taxon>
        <taxon>Bacillati</taxon>
        <taxon>Actinomycetota</taxon>
        <taxon>Actinomycetes</taxon>
        <taxon>Streptosporangiales</taxon>
        <taxon>Thermomonosporaceae</taxon>
        <taxon>Actinomadura</taxon>
    </lineage>
</organism>
<keyword evidence="2" id="KW-1185">Reference proteome</keyword>
<dbReference type="Proteomes" id="UP001501020">
    <property type="component" value="Unassembled WGS sequence"/>
</dbReference>
<name>A0ABP5KA27_9ACTN</name>
<dbReference type="EMBL" id="BAAAMR010000010">
    <property type="protein sequence ID" value="GAA2127244.1"/>
    <property type="molecule type" value="Genomic_DNA"/>
</dbReference>
<comment type="caution">
    <text evidence="1">The sequence shown here is derived from an EMBL/GenBank/DDBJ whole genome shotgun (WGS) entry which is preliminary data.</text>
</comment>
<accession>A0ABP5KA27</accession>
<protein>
    <submittedName>
        <fullName evidence="1">Uncharacterized protein</fullName>
    </submittedName>
</protein>
<gene>
    <name evidence="1" type="ORF">GCM10009727_16890</name>
</gene>
<dbReference type="RefSeq" id="WP_344263310.1">
    <property type="nucleotide sequence ID" value="NZ_BAAAMR010000010.1"/>
</dbReference>
<evidence type="ECO:0000313" key="2">
    <source>
        <dbReference type="Proteomes" id="UP001501020"/>
    </source>
</evidence>
<proteinExistence type="predicted"/>
<sequence length="196" mass="21564">MSNAPVSTIRRLITHRIITRGRLARRTESLARAFAHPEGAGVMGPDARNLLRTVLVDALVDGPERLDVVIARPDLKQLLGNASLPSERLTPALHMPATLEDTIEHLESRLSPTSLTEARPHRPTLWLATPGPDADVVHQTLTHLPTANLIALFQGPWPYGPTHFIEANGPRHLPTQNLNLLSRNQAAARLHIPNTR</sequence>